<evidence type="ECO:0000313" key="9">
    <source>
        <dbReference type="EMBL" id="CAD8607631.1"/>
    </source>
</evidence>
<reference evidence="9" key="1">
    <citation type="submission" date="2021-01" db="EMBL/GenBank/DDBJ databases">
        <authorList>
            <person name="Corre E."/>
            <person name="Pelletier E."/>
            <person name="Niang G."/>
            <person name="Scheremetjew M."/>
            <person name="Finn R."/>
            <person name="Kale V."/>
            <person name="Holt S."/>
            <person name="Cochrane G."/>
            <person name="Meng A."/>
            <person name="Brown T."/>
            <person name="Cohen L."/>
        </authorList>
    </citation>
    <scope>NUCLEOTIDE SEQUENCE</scope>
    <source>
        <strain evidence="9">PLY182g</strain>
    </source>
</reference>
<dbReference type="InterPro" id="IPR044669">
    <property type="entry name" value="YneE/VCCN1/2-like"/>
</dbReference>
<keyword evidence="4 8" id="KW-1133">Transmembrane helix</keyword>
<feature type="compositionally biased region" description="Polar residues" evidence="7">
    <location>
        <begin position="483"/>
        <end position="506"/>
    </location>
</feature>
<sequence>MRAPPTGTDELETFQPKAPGRRLPVHVGPARTYAEGGVFVRTYLLFRYLGNSAISRALPWAIIAAGYAVVLELTMSCNFWPSFCANSQGTPSPDASDKDFFFQHTYAYQAILSTTGLCLVFRLNQSLMRYWEARSSTQAMAAKWADALLMCLAFDEPADPPADHALAQEAAAFARSIVHLSSLLHAIAMHTLRGDTSFDSLRARTRPLHEQSRKKNLNGCGVLCGDTPSDVNERNPIGVLGGLSAAERVRLEASAERVHVALGWIHRLVVRRRKRGGMAQAEAPSISRIFQVLTDGSLWYSAALKVVDTPFPFPYAQLNTLTCFVNLGLLPFVIVDKISSIALSAVVAFFAVGLIFALNEVARELENPFTTVLGFWMGQENFHVPLMQRHFDERCLALAGGEPEAYAGCHLSLLGELLVEPDEADDEAAAEQYAAPGRCADESIYGGFIADALRSSLPFGGAHGVGSSTEGSRRSALEKLPDTQASQRVCFSEHPSSQRASVSSELSLDMDSRSYPCSHPSSQQARGGMSRKEDQKVSSSRETLEPGSAYQYARKEQSKIKIVANALRAIS</sequence>
<protein>
    <submittedName>
        <fullName evidence="9">Uncharacterized protein</fullName>
    </submittedName>
</protein>
<evidence type="ECO:0000256" key="5">
    <source>
        <dbReference type="ARBA" id="ARBA00023065"/>
    </source>
</evidence>
<feature type="transmembrane region" description="Helical" evidence="8">
    <location>
        <begin position="341"/>
        <end position="358"/>
    </location>
</feature>
<keyword evidence="5" id="KW-0406">Ion transport</keyword>
<dbReference type="GO" id="GO:0016020">
    <property type="term" value="C:membrane"/>
    <property type="evidence" value="ECO:0007669"/>
    <property type="project" value="UniProtKB-SubCell"/>
</dbReference>
<keyword evidence="6 8" id="KW-0472">Membrane</keyword>
<feature type="compositionally biased region" description="Basic and acidic residues" evidence="7">
    <location>
        <begin position="471"/>
        <end position="481"/>
    </location>
</feature>
<comment type="subcellular location">
    <subcellularLocation>
        <location evidence="1">Membrane</location>
        <topology evidence="1">Multi-pass membrane protein</topology>
    </subcellularLocation>
</comment>
<proteinExistence type="predicted"/>
<dbReference type="Pfam" id="PF25539">
    <property type="entry name" value="Bestrophin_2"/>
    <property type="match status" value="1"/>
</dbReference>
<evidence type="ECO:0000256" key="1">
    <source>
        <dbReference type="ARBA" id="ARBA00004141"/>
    </source>
</evidence>
<evidence type="ECO:0000256" key="7">
    <source>
        <dbReference type="SAM" id="MobiDB-lite"/>
    </source>
</evidence>
<dbReference type="EMBL" id="HBEY01023023">
    <property type="protein sequence ID" value="CAD8607631.1"/>
    <property type="molecule type" value="Transcribed_RNA"/>
</dbReference>
<evidence type="ECO:0000256" key="8">
    <source>
        <dbReference type="SAM" id="Phobius"/>
    </source>
</evidence>
<dbReference type="GO" id="GO:0005254">
    <property type="term" value="F:chloride channel activity"/>
    <property type="evidence" value="ECO:0007669"/>
    <property type="project" value="InterPro"/>
</dbReference>
<evidence type="ECO:0000256" key="6">
    <source>
        <dbReference type="ARBA" id="ARBA00023136"/>
    </source>
</evidence>
<evidence type="ECO:0000256" key="2">
    <source>
        <dbReference type="ARBA" id="ARBA00022448"/>
    </source>
</evidence>
<feature type="transmembrane region" description="Helical" evidence="8">
    <location>
        <begin position="315"/>
        <end position="335"/>
    </location>
</feature>
<name>A0A7S0LBB2_9EUKA</name>
<dbReference type="PANTHER" id="PTHR33281">
    <property type="entry name" value="UPF0187 PROTEIN YNEE"/>
    <property type="match status" value="1"/>
</dbReference>
<dbReference type="AlphaFoldDB" id="A0A7S0LBB2"/>
<evidence type="ECO:0000256" key="4">
    <source>
        <dbReference type="ARBA" id="ARBA00022989"/>
    </source>
</evidence>
<feature type="region of interest" description="Disordered" evidence="7">
    <location>
        <begin position="462"/>
        <end position="555"/>
    </location>
</feature>
<gene>
    <name evidence="9" type="ORF">CPEL01642_LOCUS10989</name>
</gene>
<keyword evidence="2" id="KW-0813">Transport</keyword>
<evidence type="ECO:0000256" key="3">
    <source>
        <dbReference type="ARBA" id="ARBA00022692"/>
    </source>
</evidence>
<keyword evidence="3 8" id="KW-0812">Transmembrane</keyword>
<accession>A0A7S0LBB2</accession>
<dbReference type="PANTHER" id="PTHR33281:SF20">
    <property type="match status" value="1"/>
</dbReference>
<organism evidence="9">
    <name type="scientific">Coccolithus braarudii</name>
    <dbReference type="NCBI Taxonomy" id="221442"/>
    <lineage>
        <taxon>Eukaryota</taxon>
        <taxon>Haptista</taxon>
        <taxon>Haptophyta</taxon>
        <taxon>Prymnesiophyceae</taxon>
        <taxon>Coccolithales</taxon>
        <taxon>Coccolithaceae</taxon>
        <taxon>Coccolithus</taxon>
    </lineage>
</organism>